<dbReference type="InterPro" id="IPR045262">
    <property type="entry name" value="STP/PLT_plant"/>
</dbReference>
<evidence type="ECO:0000313" key="11">
    <source>
        <dbReference type="Proteomes" id="UP000324897"/>
    </source>
</evidence>
<keyword evidence="11" id="KW-1185">Reference proteome</keyword>
<dbReference type="PANTHER" id="PTHR23500">
    <property type="entry name" value="SOLUTE CARRIER FAMILY 2, FACILITATED GLUCOSE TRANSPORTER"/>
    <property type="match status" value="1"/>
</dbReference>
<dbReference type="PANTHER" id="PTHR23500:SF556">
    <property type="entry name" value="SUGAR TRANSPORT PROTEIN MST6"/>
    <property type="match status" value="1"/>
</dbReference>
<name>A0A5J9VTK8_9POAL</name>
<organism evidence="10 11">
    <name type="scientific">Eragrostis curvula</name>
    <name type="common">weeping love grass</name>
    <dbReference type="NCBI Taxonomy" id="38414"/>
    <lineage>
        <taxon>Eukaryota</taxon>
        <taxon>Viridiplantae</taxon>
        <taxon>Streptophyta</taxon>
        <taxon>Embryophyta</taxon>
        <taxon>Tracheophyta</taxon>
        <taxon>Spermatophyta</taxon>
        <taxon>Magnoliopsida</taxon>
        <taxon>Liliopsida</taxon>
        <taxon>Poales</taxon>
        <taxon>Poaceae</taxon>
        <taxon>PACMAD clade</taxon>
        <taxon>Chloridoideae</taxon>
        <taxon>Eragrostideae</taxon>
        <taxon>Eragrostidinae</taxon>
        <taxon>Eragrostis</taxon>
    </lineage>
</organism>
<dbReference type="EMBL" id="RWGY01000007">
    <property type="protein sequence ID" value="TVU38430.1"/>
    <property type="molecule type" value="Genomic_DNA"/>
</dbReference>
<evidence type="ECO:0000256" key="7">
    <source>
        <dbReference type="SAM" id="Phobius"/>
    </source>
</evidence>
<dbReference type="Pfam" id="PF00083">
    <property type="entry name" value="Sugar_tr"/>
    <property type="match status" value="1"/>
</dbReference>
<dbReference type="Gramene" id="TVU38430">
    <property type="protein sequence ID" value="TVU38430"/>
    <property type="gene ID" value="EJB05_11800"/>
</dbReference>
<protein>
    <recommendedName>
        <fullName evidence="8">Major facilitator superfamily (MFS) profile domain-containing protein</fullName>
    </recommendedName>
</protein>
<feature type="domain" description="Major facilitator superfamily (MFS) profile" evidence="8">
    <location>
        <begin position="26"/>
        <end position="176"/>
    </location>
</feature>
<dbReference type="Proteomes" id="UP000324897">
    <property type="component" value="Chromosome 4"/>
</dbReference>
<proteinExistence type="inferred from homology"/>
<evidence type="ECO:0000256" key="2">
    <source>
        <dbReference type="ARBA" id="ARBA00010992"/>
    </source>
</evidence>
<dbReference type="GO" id="GO:0015144">
    <property type="term" value="F:carbohydrate transmembrane transporter activity"/>
    <property type="evidence" value="ECO:0007669"/>
    <property type="project" value="InterPro"/>
</dbReference>
<evidence type="ECO:0000256" key="4">
    <source>
        <dbReference type="ARBA" id="ARBA00022692"/>
    </source>
</evidence>
<dbReference type="InterPro" id="IPR020846">
    <property type="entry name" value="MFS_dom"/>
</dbReference>
<keyword evidence="4 7" id="KW-0812">Transmembrane</keyword>
<dbReference type="Gramene" id="TVU38424">
    <property type="protein sequence ID" value="TVU38424"/>
    <property type="gene ID" value="EJB05_11793"/>
</dbReference>
<comment type="similarity">
    <text evidence="2">Belongs to the major facilitator superfamily. Sugar transporter (TC 2.A.1.1) family.</text>
</comment>
<evidence type="ECO:0000256" key="6">
    <source>
        <dbReference type="ARBA" id="ARBA00023136"/>
    </source>
</evidence>
<dbReference type="Gene3D" id="1.20.1250.20">
    <property type="entry name" value="MFS general substrate transporter like domains"/>
    <property type="match status" value="1"/>
</dbReference>
<dbReference type="InterPro" id="IPR036259">
    <property type="entry name" value="MFS_trans_sf"/>
</dbReference>
<accession>A0A5J9VTK8</accession>
<dbReference type="GO" id="GO:0016020">
    <property type="term" value="C:membrane"/>
    <property type="evidence" value="ECO:0007669"/>
    <property type="project" value="UniProtKB-SubCell"/>
</dbReference>
<dbReference type="PROSITE" id="PS50850">
    <property type="entry name" value="MFS"/>
    <property type="match status" value="1"/>
</dbReference>
<evidence type="ECO:0000256" key="5">
    <source>
        <dbReference type="ARBA" id="ARBA00022989"/>
    </source>
</evidence>
<evidence type="ECO:0000256" key="3">
    <source>
        <dbReference type="ARBA" id="ARBA00022448"/>
    </source>
</evidence>
<dbReference type="EMBL" id="RWGY01000007">
    <property type="protein sequence ID" value="TVU38424.1"/>
    <property type="molecule type" value="Genomic_DNA"/>
</dbReference>
<dbReference type="SUPFAM" id="SSF103473">
    <property type="entry name" value="MFS general substrate transporter"/>
    <property type="match status" value="1"/>
</dbReference>
<feature type="transmembrane region" description="Helical" evidence="7">
    <location>
        <begin position="20"/>
        <end position="41"/>
    </location>
</feature>
<comment type="subcellular location">
    <subcellularLocation>
        <location evidence="1">Membrane</location>
        <topology evidence="1">Multi-pass membrane protein</topology>
    </subcellularLocation>
</comment>
<comment type="caution">
    <text evidence="10">The sequence shown here is derived from an EMBL/GenBank/DDBJ whole genome shotgun (WGS) entry which is preliminary data.</text>
</comment>
<evidence type="ECO:0000259" key="8">
    <source>
        <dbReference type="PROSITE" id="PS50850"/>
    </source>
</evidence>
<keyword evidence="5 7" id="KW-1133">Transmembrane helix</keyword>
<evidence type="ECO:0000313" key="10">
    <source>
        <dbReference type="EMBL" id="TVU38430.1"/>
    </source>
</evidence>
<evidence type="ECO:0000313" key="9">
    <source>
        <dbReference type="EMBL" id="TVU38424.1"/>
    </source>
</evidence>
<feature type="transmembrane region" description="Helical" evidence="7">
    <location>
        <begin position="83"/>
        <end position="103"/>
    </location>
</feature>
<dbReference type="InterPro" id="IPR005828">
    <property type="entry name" value="MFS_sugar_transport-like"/>
</dbReference>
<gene>
    <name evidence="9" type="ORF">EJB05_11793</name>
    <name evidence="10" type="ORF">EJB05_11800</name>
</gene>
<keyword evidence="3" id="KW-0813">Transport</keyword>
<dbReference type="AlphaFoldDB" id="A0A5J9VTK8"/>
<dbReference type="OrthoDB" id="1651023at2759"/>
<feature type="transmembrane region" description="Helical" evidence="7">
    <location>
        <begin position="115"/>
        <end position="136"/>
    </location>
</feature>
<keyword evidence="6 7" id="KW-0472">Membrane</keyword>
<evidence type="ECO:0000256" key="1">
    <source>
        <dbReference type="ARBA" id="ARBA00004141"/>
    </source>
</evidence>
<sequence>MAGGAVVNTGGGKEYPGKLTMFVLFACIVAATGGLIFGYDIGISGGVTSMNPFLQKFFPSVYRKEQEAERNQSNQYCKFDSQLLTMFTSSLYLAALVASFFAATVTRVAGRKWSMFGGGVTFLIGAALTGAASNILGIRLAQQASWSACRLMKTEEEQWSSSPAEQGCQEKQCNGA</sequence>
<reference evidence="10 11" key="1">
    <citation type="journal article" date="2019" name="Sci. Rep.">
        <title>A high-quality genome of Eragrostis curvula grass provides insights into Poaceae evolution and supports new strategies to enhance forage quality.</title>
        <authorList>
            <person name="Carballo J."/>
            <person name="Santos B.A.C.M."/>
            <person name="Zappacosta D."/>
            <person name="Garbus I."/>
            <person name="Selva J.P."/>
            <person name="Gallo C.A."/>
            <person name="Diaz A."/>
            <person name="Albertini E."/>
            <person name="Caccamo M."/>
            <person name="Echenique V."/>
        </authorList>
    </citation>
    <scope>NUCLEOTIDE SEQUENCE [LARGE SCALE GENOMIC DNA]</scope>
    <source>
        <strain evidence="11">cv. Victoria</strain>
        <tissue evidence="10">Leaf</tissue>
    </source>
</reference>